<dbReference type="EMBL" id="JARZFX010000002">
    <property type="protein sequence ID" value="MEC5423158.1"/>
    <property type="molecule type" value="Genomic_DNA"/>
</dbReference>
<proteinExistence type="predicted"/>
<comment type="caution">
    <text evidence="1">The sequence shown here is derived from an EMBL/GenBank/DDBJ whole genome shotgun (WGS) entry which is preliminary data.</text>
</comment>
<dbReference type="RefSeq" id="WP_327606720.1">
    <property type="nucleotide sequence ID" value="NZ_JARZFX010000002.1"/>
</dbReference>
<keyword evidence="2" id="KW-1185">Reference proteome</keyword>
<evidence type="ECO:0000313" key="2">
    <source>
        <dbReference type="Proteomes" id="UP001335737"/>
    </source>
</evidence>
<dbReference type="Proteomes" id="UP001335737">
    <property type="component" value="Unassembled WGS sequence"/>
</dbReference>
<organism evidence="1 2">
    <name type="scientific">Virgibacillus tibetensis</name>
    <dbReference type="NCBI Taxonomy" id="3042313"/>
    <lineage>
        <taxon>Bacteria</taxon>
        <taxon>Bacillati</taxon>
        <taxon>Bacillota</taxon>
        <taxon>Bacilli</taxon>
        <taxon>Bacillales</taxon>
        <taxon>Bacillaceae</taxon>
        <taxon>Virgibacillus</taxon>
    </lineage>
</organism>
<protein>
    <submittedName>
        <fullName evidence="1">HicA family toxin-antitoxin system</fullName>
    </submittedName>
</protein>
<evidence type="ECO:0000313" key="1">
    <source>
        <dbReference type="EMBL" id="MEC5423158.1"/>
    </source>
</evidence>
<name>A0ABU6KDF2_9BACI</name>
<sequence length="147" mass="17592">MFPLVDGFEVEPVFEDRTYERHQFKLVIDGRNYKGDYHDGEITWLNPHPKQDIGETELKAIEAEVYELLGEHGIRDETDDMEIEPMLTDHSRELNMFKLKIQGEEFKGIFRNGEIEWFHPKPRRKIKAERVEKVEKKVQEKVKKHLE</sequence>
<accession>A0ABU6KDF2</accession>
<reference evidence="1 2" key="1">
    <citation type="journal article" date="2024" name="Int. J. Syst. Evol. Microbiol.">
        <title>Virgibacillus tibetensis sp. nov., isolated from salt lake on the Tibetan Plateau of China.</title>
        <authorList>
            <person name="Phurbu D."/>
            <person name="Liu Z.-X."/>
            <person name="Wang R."/>
            <person name="Zheng Y.-Y."/>
            <person name="Liu H.-C."/>
            <person name="Zhou Y.-G."/>
            <person name="Yu Y.-J."/>
            <person name="Li A.-H."/>
        </authorList>
    </citation>
    <scope>NUCLEOTIDE SEQUENCE [LARGE SCALE GENOMIC DNA]</scope>
    <source>
        <strain evidence="1 2">C22-A2</strain>
    </source>
</reference>
<gene>
    <name evidence="1" type="ORF">QGM71_06545</name>
</gene>